<dbReference type="GO" id="GO:0000155">
    <property type="term" value="F:phosphorelay sensor kinase activity"/>
    <property type="evidence" value="ECO:0007669"/>
    <property type="project" value="TreeGrafter"/>
</dbReference>
<dbReference type="InterPro" id="IPR036890">
    <property type="entry name" value="HATPase_C_sf"/>
</dbReference>
<sequence length="204" mass="23305">MVWMKRQRKRIFEPFFTTKEKGKGTGLGLSTIYGIVKQSGGYVWVYSELNKGTSFKIYFPRVDEVEKEDEKKFKDKKSLTGSETILIVEDEEMVRDLIYESLKICGYDVIEAENGKKALQVCIKDSEKPIHLLITDVIMPDMGGSELAKKLEKLKPKMKVLYISGYTDNAIVHHGVLDKGVAFLQKPFSPYALARKVREILDTE</sequence>
<accession>A0A0F9EAW7</accession>
<name>A0A0F9EAW7_9ZZZZ</name>
<evidence type="ECO:0008006" key="5">
    <source>
        <dbReference type="Google" id="ProtNLM"/>
    </source>
</evidence>
<dbReference type="Pfam" id="PF00072">
    <property type="entry name" value="Response_reg"/>
    <property type="match status" value="1"/>
</dbReference>
<dbReference type="InterPro" id="IPR005467">
    <property type="entry name" value="His_kinase_dom"/>
</dbReference>
<evidence type="ECO:0000256" key="1">
    <source>
        <dbReference type="ARBA" id="ARBA00022553"/>
    </source>
</evidence>
<evidence type="ECO:0000259" key="3">
    <source>
        <dbReference type="PROSITE" id="PS50110"/>
    </source>
</evidence>
<evidence type="ECO:0000313" key="4">
    <source>
        <dbReference type="EMBL" id="KKL63326.1"/>
    </source>
</evidence>
<dbReference type="Gene3D" id="3.30.565.10">
    <property type="entry name" value="Histidine kinase-like ATPase, C-terminal domain"/>
    <property type="match status" value="1"/>
</dbReference>
<feature type="domain" description="Response regulatory" evidence="3">
    <location>
        <begin position="84"/>
        <end position="201"/>
    </location>
</feature>
<dbReference type="EMBL" id="LAZR01028210">
    <property type="protein sequence ID" value="KKL63326.1"/>
    <property type="molecule type" value="Genomic_DNA"/>
</dbReference>
<dbReference type="InterPro" id="IPR004358">
    <property type="entry name" value="Sig_transdc_His_kin-like_C"/>
</dbReference>
<dbReference type="PROSITE" id="PS50109">
    <property type="entry name" value="HIS_KIN"/>
    <property type="match status" value="1"/>
</dbReference>
<dbReference type="InterPro" id="IPR001789">
    <property type="entry name" value="Sig_transdc_resp-reg_receiver"/>
</dbReference>
<dbReference type="PANTHER" id="PTHR43547:SF2">
    <property type="entry name" value="HYBRID SIGNAL TRANSDUCTION HISTIDINE KINASE C"/>
    <property type="match status" value="1"/>
</dbReference>
<dbReference type="PROSITE" id="PS50110">
    <property type="entry name" value="RESPONSE_REGULATORY"/>
    <property type="match status" value="1"/>
</dbReference>
<dbReference type="PANTHER" id="PTHR43547">
    <property type="entry name" value="TWO-COMPONENT HISTIDINE KINASE"/>
    <property type="match status" value="1"/>
</dbReference>
<gene>
    <name evidence="4" type="ORF">LCGC14_2176220</name>
</gene>
<dbReference type="AlphaFoldDB" id="A0A0F9EAW7"/>
<comment type="caution">
    <text evidence="4">The sequence shown here is derived from an EMBL/GenBank/DDBJ whole genome shotgun (WGS) entry which is preliminary data.</text>
</comment>
<dbReference type="SMART" id="SM00448">
    <property type="entry name" value="REC"/>
    <property type="match status" value="1"/>
</dbReference>
<reference evidence="4" key="1">
    <citation type="journal article" date="2015" name="Nature">
        <title>Complex archaea that bridge the gap between prokaryotes and eukaryotes.</title>
        <authorList>
            <person name="Spang A."/>
            <person name="Saw J.H."/>
            <person name="Jorgensen S.L."/>
            <person name="Zaremba-Niedzwiedzka K."/>
            <person name="Martijn J."/>
            <person name="Lind A.E."/>
            <person name="van Eijk R."/>
            <person name="Schleper C."/>
            <person name="Guy L."/>
            <person name="Ettema T.J."/>
        </authorList>
    </citation>
    <scope>NUCLEOTIDE SEQUENCE</scope>
</reference>
<keyword evidence="1" id="KW-0597">Phosphoprotein</keyword>
<evidence type="ECO:0000259" key="2">
    <source>
        <dbReference type="PROSITE" id="PS50109"/>
    </source>
</evidence>
<organism evidence="4">
    <name type="scientific">marine sediment metagenome</name>
    <dbReference type="NCBI Taxonomy" id="412755"/>
    <lineage>
        <taxon>unclassified sequences</taxon>
        <taxon>metagenomes</taxon>
        <taxon>ecological metagenomes</taxon>
    </lineage>
</organism>
<dbReference type="SUPFAM" id="SSF52172">
    <property type="entry name" value="CheY-like"/>
    <property type="match status" value="1"/>
</dbReference>
<dbReference type="Gene3D" id="3.40.50.2300">
    <property type="match status" value="1"/>
</dbReference>
<dbReference type="InterPro" id="IPR003594">
    <property type="entry name" value="HATPase_dom"/>
</dbReference>
<proteinExistence type="predicted"/>
<dbReference type="InterPro" id="IPR011006">
    <property type="entry name" value="CheY-like_superfamily"/>
</dbReference>
<dbReference type="SUPFAM" id="SSF55874">
    <property type="entry name" value="ATPase domain of HSP90 chaperone/DNA topoisomerase II/histidine kinase"/>
    <property type="match status" value="1"/>
</dbReference>
<protein>
    <recommendedName>
        <fullName evidence="5">Response regulatory domain-containing protein</fullName>
    </recommendedName>
</protein>
<dbReference type="Pfam" id="PF02518">
    <property type="entry name" value="HATPase_c"/>
    <property type="match status" value="1"/>
</dbReference>
<dbReference type="PRINTS" id="PR00344">
    <property type="entry name" value="BCTRLSENSOR"/>
</dbReference>
<feature type="domain" description="Histidine kinase" evidence="2">
    <location>
        <begin position="9"/>
        <end position="63"/>
    </location>
</feature>